<feature type="region of interest" description="Disordered" evidence="2">
    <location>
        <begin position="502"/>
        <end position="546"/>
    </location>
</feature>
<comment type="similarity">
    <text evidence="1">Belongs to the TolB family.</text>
</comment>
<dbReference type="SUPFAM" id="SSF69304">
    <property type="entry name" value="Tricorn protease N-terminal domain"/>
    <property type="match status" value="1"/>
</dbReference>
<name>H5SBH0_9CHLR</name>
<evidence type="ECO:0000256" key="1">
    <source>
        <dbReference type="ARBA" id="ARBA00009820"/>
    </source>
</evidence>
<reference evidence="3" key="2">
    <citation type="journal article" date="2012" name="PLoS ONE">
        <title>A Deeply Branching Thermophilic Bacterium with an Ancient Acetyl-CoA Pathway Dominates a Subsurface Ecosystem.</title>
        <authorList>
            <person name="Takami H."/>
            <person name="Noguchi H."/>
            <person name="Takaki Y."/>
            <person name="Uchiyama I."/>
            <person name="Toyoda A."/>
            <person name="Nishi S."/>
            <person name="Chee G.-J."/>
            <person name="Arai W."/>
            <person name="Nunoura T."/>
            <person name="Itoh T."/>
            <person name="Hattori M."/>
            <person name="Takai K."/>
        </authorList>
    </citation>
    <scope>NUCLEOTIDE SEQUENCE</scope>
</reference>
<gene>
    <name evidence="3" type="ORF">HGMM_F07C06C28</name>
</gene>
<dbReference type="EMBL" id="AP011659">
    <property type="protein sequence ID" value="BAL53506.1"/>
    <property type="molecule type" value="Genomic_DNA"/>
</dbReference>
<reference evidence="3" key="1">
    <citation type="journal article" date="2005" name="Environ. Microbiol.">
        <title>Genetic and functional properties of uncultivated thermophilic crenarchaeotes from a subsurface gold mine as revealed by analysis of genome fragments.</title>
        <authorList>
            <person name="Nunoura T."/>
            <person name="Hirayama H."/>
            <person name="Takami H."/>
            <person name="Oida H."/>
            <person name="Nishi S."/>
            <person name="Shimamura S."/>
            <person name="Suzuki Y."/>
            <person name="Inagaki F."/>
            <person name="Takai K."/>
            <person name="Nealson K.H."/>
            <person name="Horikoshi K."/>
        </authorList>
    </citation>
    <scope>NUCLEOTIDE SEQUENCE</scope>
</reference>
<feature type="compositionally biased region" description="Pro residues" evidence="2">
    <location>
        <begin position="502"/>
        <end position="525"/>
    </location>
</feature>
<dbReference type="InterPro" id="IPR011042">
    <property type="entry name" value="6-blade_b-propeller_TolB-like"/>
</dbReference>
<dbReference type="PANTHER" id="PTHR36842:SF1">
    <property type="entry name" value="PROTEIN TOLB"/>
    <property type="match status" value="1"/>
</dbReference>
<dbReference type="Gene3D" id="2.120.10.30">
    <property type="entry name" value="TolB, C-terminal domain"/>
    <property type="match status" value="2"/>
</dbReference>
<sequence length="546" mass="61067">MLSIEENGYAHLFAYLPETLQWIRLTDGEWSDTAPALHPGSRQIAFASNRNGHWNIFLLDWPRAQINQLTNYPTYAASPSWSPDGRWLAFTAYLHDNLEIAILSMANPQQEPIRLTNDPAADSSPAWAPGGRQIAFVSTRSGNNDIWLADLDKTGDDRFRNLSQTPMVTERLPRWSPDGKKLLWAANAQDGSLSGIYLWDGENPHRPARWLCSGDQAAWDPQGQRLAVISTTPQASFLTFYDLQGNPLAPPARLPGRVRGMIWISEALPSPLPEAYSLAAEVTPSAPWAPVLTPRAPGQRWSLVTLPDLQAPYPQFHDLVDEAFQALRQRVLKETGWDALGTLEYAFVPLTVPLDPGYSRDWLYTGRAFALPFALNDSGWMVAIPEEIAGQTYWTVYLRSRQTGAGIAEPLSDAPWDFSARYSLEPQFYEQGGRFAPVPPGYWVNLTALAQAYGWERLPALPNWRNYVRGARFNQFVLRGGLDWYQAMLELYPPDILITPTPVQPPTLTPTPTPTHTPTPRPTWTPRPTRTPSSTPSPIPTNTPLP</sequence>
<organism evidence="3">
    <name type="scientific">uncultured Chloroflexota bacterium</name>
    <dbReference type="NCBI Taxonomy" id="166587"/>
    <lineage>
        <taxon>Bacteria</taxon>
        <taxon>Bacillati</taxon>
        <taxon>Chloroflexota</taxon>
        <taxon>environmental samples</taxon>
    </lineage>
</organism>
<dbReference type="PANTHER" id="PTHR36842">
    <property type="entry name" value="PROTEIN TOLB HOMOLOG"/>
    <property type="match status" value="1"/>
</dbReference>
<accession>H5SBH0</accession>
<dbReference type="InterPro" id="IPR011659">
    <property type="entry name" value="WD40"/>
</dbReference>
<feature type="compositionally biased region" description="Pro residues" evidence="2">
    <location>
        <begin position="535"/>
        <end position="546"/>
    </location>
</feature>
<dbReference type="Pfam" id="PF07676">
    <property type="entry name" value="PD40"/>
    <property type="match status" value="4"/>
</dbReference>
<evidence type="ECO:0000256" key="2">
    <source>
        <dbReference type="SAM" id="MobiDB-lite"/>
    </source>
</evidence>
<evidence type="ECO:0000313" key="3">
    <source>
        <dbReference type="EMBL" id="BAL53506.1"/>
    </source>
</evidence>
<proteinExistence type="inferred from homology"/>
<protein>
    <submittedName>
        <fullName evidence="3">WD-40 repeat-containing protein</fullName>
    </submittedName>
</protein>
<dbReference type="AlphaFoldDB" id="H5SBH0"/>